<dbReference type="GO" id="GO:0000801">
    <property type="term" value="C:central element"/>
    <property type="evidence" value="ECO:0007669"/>
    <property type="project" value="TreeGrafter"/>
</dbReference>
<dbReference type="OrthoDB" id="8961345at2759"/>
<dbReference type="AlphaFoldDB" id="A0A8S4AFI6"/>
<reference evidence="3" key="1">
    <citation type="submission" date="2021-05" db="EMBL/GenBank/DDBJ databases">
        <authorList>
            <person name="Tigano A."/>
        </authorList>
    </citation>
    <scope>NUCLEOTIDE SEQUENCE</scope>
</reference>
<evidence type="ECO:0000313" key="4">
    <source>
        <dbReference type="Proteomes" id="UP000677803"/>
    </source>
</evidence>
<dbReference type="EMBL" id="CAJRST010001113">
    <property type="protein sequence ID" value="CAG5865508.1"/>
    <property type="molecule type" value="Genomic_DNA"/>
</dbReference>
<protein>
    <submittedName>
        <fullName evidence="3">(Atlantic silverside) hypothetical protein</fullName>
    </submittedName>
</protein>
<feature type="compositionally biased region" description="Polar residues" evidence="2">
    <location>
        <begin position="226"/>
        <end position="238"/>
    </location>
</feature>
<dbReference type="GO" id="GO:0048477">
    <property type="term" value="P:oogenesis"/>
    <property type="evidence" value="ECO:0007669"/>
    <property type="project" value="TreeGrafter"/>
</dbReference>
<feature type="compositionally biased region" description="Polar residues" evidence="2">
    <location>
        <begin position="332"/>
        <end position="346"/>
    </location>
</feature>
<dbReference type="PANTHER" id="PTHR35449:SF1">
    <property type="entry name" value="PROTEIN SIX6OS1"/>
    <property type="match status" value="1"/>
</dbReference>
<dbReference type="GO" id="GO:0007283">
    <property type="term" value="P:spermatogenesis"/>
    <property type="evidence" value="ECO:0007669"/>
    <property type="project" value="TreeGrafter"/>
</dbReference>
<accession>A0A8S4AFI6</accession>
<keyword evidence="4" id="KW-1185">Reference proteome</keyword>
<sequence>MDSLLFQLALQTRELVQKKHEINQQIKVCRVNIAERRSCIDTMHQNITKLEEEINAMQSTVMQNKVNAKSMKATNCLLLQYEQTLKAELESRRTRYLHDLEVYEEKMSSCRKTFQSHKEYYLQEPLAQELLKLQTEKEEIEHRIKTCDDHIAGKQKELDLLTAPAVSCVSTETPPGSDFGQQLITEEQTKMDSDSSIDISSLHLSQTACGHKAPAEANAEDIPEQDTVQDSPTSTSPDKASIDKWSFEQINEQSHPDEMNTETPELGTSQEDQGEQPPVSALATVEDEIKQRAAVDEEQAPSESAAQGNAASPPTALEKAHPQSLPEKPTAAPSTPTFAFNFSPSASHGGGSDAKSPAFLFSLSSDPSTPGFSGFDVGSSMDEDSSFAFAGAFFSEKKATEVKPSSCPEFLFDQAEQSEDFQFAFPAKSPQSANNKSTRDEFPFSFNF</sequence>
<dbReference type="PANTHER" id="PTHR35449">
    <property type="entry name" value="PROTEIN SIX6OS1"/>
    <property type="match status" value="1"/>
</dbReference>
<feature type="compositionally biased region" description="Polar residues" evidence="2">
    <location>
        <begin position="261"/>
        <end position="271"/>
    </location>
</feature>
<evidence type="ECO:0000313" key="3">
    <source>
        <dbReference type="EMBL" id="CAG5865508.1"/>
    </source>
</evidence>
<feature type="compositionally biased region" description="Polar residues" evidence="2">
    <location>
        <begin position="301"/>
        <end position="312"/>
    </location>
</feature>
<dbReference type="GO" id="GO:0010705">
    <property type="term" value="P:meiotic DNA double-strand break processing involved in reciprocal meiotic recombination"/>
    <property type="evidence" value="ECO:0007669"/>
    <property type="project" value="TreeGrafter"/>
</dbReference>
<comment type="caution">
    <text evidence="3">The sequence shown here is derived from an EMBL/GenBank/DDBJ whole genome shotgun (WGS) entry which is preliminary data.</text>
</comment>
<organism evidence="3 4">
    <name type="scientific">Menidia menidia</name>
    <name type="common">Atlantic silverside</name>
    <dbReference type="NCBI Taxonomy" id="238744"/>
    <lineage>
        <taxon>Eukaryota</taxon>
        <taxon>Metazoa</taxon>
        <taxon>Chordata</taxon>
        <taxon>Craniata</taxon>
        <taxon>Vertebrata</taxon>
        <taxon>Euteleostomi</taxon>
        <taxon>Actinopterygii</taxon>
        <taxon>Neopterygii</taxon>
        <taxon>Teleostei</taxon>
        <taxon>Neoteleostei</taxon>
        <taxon>Acanthomorphata</taxon>
        <taxon>Ovalentaria</taxon>
        <taxon>Atherinomorphae</taxon>
        <taxon>Atheriniformes</taxon>
        <taxon>Atherinopsidae</taxon>
        <taxon>Menidiinae</taxon>
        <taxon>Menidia</taxon>
    </lineage>
</organism>
<evidence type="ECO:0000256" key="1">
    <source>
        <dbReference type="SAM" id="Coils"/>
    </source>
</evidence>
<feature type="region of interest" description="Disordered" evidence="2">
    <location>
        <begin position="207"/>
        <end position="363"/>
    </location>
</feature>
<evidence type="ECO:0000256" key="2">
    <source>
        <dbReference type="SAM" id="MobiDB-lite"/>
    </source>
</evidence>
<dbReference type="Proteomes" id="UP000677803">
    <property type="component" value="Unassembled WGS sequence"/>
</dbReference>
<keyword evidence="1" id="KW-0175">Coiled coil</keyword>
<dbReference type="Pfam" id="PF15676">
    <property type="entry name" value="S6OS1"/>
    <property type="match status" value="1"/>
</dbReference>
<feature type="coiled-coil region" evidence="1">
    <location>
        <begin position="40"/>
        <end position="106"/>
    </location>
</feature>
<proteinExistence type="predicted"/>
<name>A0A8S4AFI6_9TELE</name>
<gene>
    <name evidence="3" type="ORF">MMEN_LOCUS2169</name>
</gene>
<dbReference type="GO" id="GO:0007129">
    <property type="term" value="P:homologous chromosome pairing at meiosis"/>
    <property type="evidence" value="ECO:0007669"/>
    <property type="project" value="TreeGrafter"/>
</dbReference>
<feature type="region of interest" description="Disordered" evidence="2">
    <location>
        <begin position="427"/>
        <end position="448"/>
    </location>
</feature>
<dbReference type="InterPro" id="IPR031380">
    <property type="entry name" value="SIX6OS1"/>
</dbReference>